<dbReference type="EMBL" id="CP033969">
    <property type="protein sequence ID" value="AZG13658.1"/>
    <property type="molecule type" value="Genomic_DNA"/>
</dbReference>
<keyword evidence="3" id="KW-1003">Cell membrane</keyword>
<dbReference type="Gene3D" id="3.55.40.10">
    <property type="entry name" value="minor pseudopilin epsh domain"/>
    <property type="match status" value="1"/>
</dbReference>
<evidence type="ECO:0000259" key="11">
    <source>
        <dbReference type="Pfam" id="PF12019"/>
    </source>
</evidence>
<dbReference type="InterPro" id="IPR022346">
    <property type="entry name" value="T2SS_GspH"/>
</dbReference>
<evidence type="ECO:0000256" key="8">
    <source>
        <dbReference type="ARBA" id="ARBA00023136"/>
    </source>
</evidence>
<dbReference type="NCBIfam" id="TIGR02532">
    <property type="entry name" value="IV_pilin_GFxxxE"/>
    <property type="match status" value="1"/>
</dbReference>
<dbReference type="AlphaFoldDB" id="A0A3G8GZN8"/>
<dbReference type="SUPFAM" id="SSF54523">
    <property type="entry name" value="Pili subunits"/>
    <property type="match status" value="1"/>
</dbReference>
<proteinExistence type="inferred from homology"/>
<name>A0A3G8GZN8_9BURK</name>
<evidence type="ECO:0000256" key="6">
    <source>
        <dbReference type="ARBA" id="ARBA00022692"/>
    </source>
</evidence>
<evidence type="ECO:0000256" key="9">
    <source>
        <dbReference type="ARBA" id="ARBA00025772"/>
    </source>
</evidence>
<comment type="similarity">
    <text evidence="9">Belongs to the GSP H family.</text>
</comment>
<evidence type="ECO:0000256" key="3">
    <source>
        <dbReference type="ARBA" id="ARBA00022475"/>
    </source>
</evidence>
<dbReference type="GO" id="GO:0015627">
    <property type="term" value="C:type II protein secretion system complex"/>
    <property type="evidence" value="ECO:0007669"/>
    <property type="project" value="InterPro"/>
</dbReference>
<sequence>MARADRQPWPRGMTVIELLVCLAVAAVLAVVAWPSIGAILAEHHASHAADRLAASLALARTTASARRMEVSLAPIAGANTLDRGWQLAVVGAAGGDEAGPDPPFLVVPLHERCLHIALRAPGGVAARQSLRLTPVGYSRSERGGFLAATFQVRCGNAQRQVRLGAQGRIRICRPGADADCQ</sequence>
<evidence type="ECO:0000256" key="2">
    <source>
        <dbReference type="ARBA" id="ARBA00021549"/>
    </source>
</evidence>
<dbReference type="OrthoDB" id="8966652at2"/>
<dbReference type="Proteomes" id="UP000270411">
    <property type="component" value="Chromosome 1"/>
</dbReference>
<dbReference type="GO" id="GO:0015628">
    <property type="term" value="P:protein secretion by the type II secretion system"/>
    <property type="evidence" value="ECO:0007669"/>
    <property type="project" value="InterPro"/>
</dbReference>
<evidence type="ECO:0000313" key="13">
    <source>
        <dbReference type="Proteomes" id="UP000270411"/>
    </source>
</evidence>
<comment type="subcellular location">
    <subcellularLocation>
        <location evidence="1">Cell inner membrane</location>
        <topology evidence="1">Single-pass membrane protein</topology>
    </subcellularLocation>
</comment>
<feature type="domain" description="General secretion pathway GspH" evidence="11">
    <location>
        <begin position="48"/>
        <end position="167"/>
    </location>
</feature>
<evidence type="ECO:0000256" key="10">
    <source>
        <dbReference type="ARBA" id="ARBA00030775"/>
    </source>
</evidence>
<dbReference type="InterPro" id="IPR012902">
    <property type="entry name" value="N_methyl_site"/>
</dbReference>
<evidence type="ECO:0000256" key="1">
    <source>
        <dbReference type="ARBA" id="ARBA00004377"/>
    </source>
</evidence>
<keyword evidence="5" id="KW-0997">Cell inner membrane</keyword>
<keyword evidence="4" id="KW-0488">Methylation</keyword>
<dbReference type="Pfam" id="PF07963">
    <property type="entry name" value="N_methyl"/>
    <property type="match status" value="1"/>
</dbReference>
<evidence type="ECO:0000313" key="12">
    <source>
        <dbReference type="EMBL" id="AZG13658.1"/>
    </source>
</evidence>
<protein>
    <recommendedName>
        <fullName evidence="2">Type II secretion system protein H</fullName>
    </recommendedName>
    <alternativeName>
        <fullName evidence="10">General secretion pathway protein H</fullName>
    </alternativeName>
</protein>
<evidence type="ECO:0000256" key="4">
    <source>
        <dbReference type="ARBA" id="ARBA00022481"/>
    </source>
</evidence>
<dbReference type="Pfam" id="PF12019">
    <property type="entry name" value="GspH"/>
    <property type="match status" value="1"/>
</dbReference>
<evidence type="ECO:0000256" key="7">
    <source>
        <dbReference type="ARBA" id="ARBA00022989"/>
    </source>
</evidence>
<dbReference type="KEGG" id="cpau:EHF44_09470"/>
<keyword evidence="8" id="KW-0472">Membrane</keyword>
<accession>A0A3G8GZN8</accession>
<evidence type="ECO:0000256" key="5">
    <source>
        <dbReference type="ARBA" id="ARBA00022519"/>
    </source>
</evidence>
<dbReference type="InterPro" id="IPR045584">
    <property type="entry name" value="Pilin-like"/>
</dbReference>
<keyword evidence="7" id="KW-1133">Transmembrane helix</keyword>
<dbReference type="GO" id="GO:0005886">
    <property type="term" value="C:plasma membrane"/>
    <property type="evidence" value="ECO:0007669"/>
    <property type="project" value="UniProtKB-SubCell"/>
</dbReference>
<reference evidence="13" key="1">
    <citation type="submission" date="2018-11" db="EMBL/GenBank/DDBJ databases">
        <title>FDA dAtabase for Regulatory Grade micrObial Sequences (FDA-ARGOS): Supporting development and validation of Infectious Disease Dx tests.</title>
        <authorList>
            <person name="Goldberg B."/>
            <person name="Campos J."/>
            <person name="Tallon L."/>
            <person name="Sadzewicz L."/>
            <person name="Zhao X."/>
            <person name="Vavikolanu K."/>
            <person name="Mehta A."/>
            <person name="Aluvathingal J."/>
            <person name="Nadendla S."/>
            <person name="Geyer C."/>
            <person name="Nandy P."/>
            <person name="Yan Y."/>
            <person name="Sichtig H."/>
        </authorList>
    </citation>
    <scope>NUCLEOTIDE SEQUENCE [LARGE SCALE GENOMIC DNA]</scope>
    <source>
        <strain evidence="13">FDAARGOS_614</strain>
    </source>
</reference>
<organism evidence="12 13">
    <name type="scientific">Cupriavidus pauculus</name>
    <dbReference type="NCBI Taxonomy" id="82633"/>
    <lineage>
        <taxon>Bacteria</taxon>
        <taxon>Pseudomonadati</taxon>
        <taxon>Pseudomonadota</taxon>
        <taxon>Betaproteobacteria</taxon>
        <taxon>Burkholderiales</taxon>
        <taxon>Burkholderiaceae</taxon>
        <taxon>Cupriavidus</taxon>
    </lineage>
</organism>
<keyword evidence="6" id="KW-0812">Transmembrane</keyword>
<gene>
    <name evidence="12" type="ORF">EHF44_09470</name>
</gene>